<evidence type="ECO:0000256" key="6">
    <source>
        <dbReference type="ARBA" id="ARBA00022741"/>
    </source>
</evidence>
<dbReference type="GO" id="GO:0005524">
    <property type="term" value="F:ATP binding"/>
    <property type="evidence" value="ECO:0007669"/>
    <property type="project" value="UniProtKB-UniRule"/>
</dbReference>
<feature type="region of interest" description="Disordered" evidence="12">
    <location>
        <begin position="41"/>
        <end position="60"/>
    </location>
</feature>
<evidence type="ECO:0000256" key="12">
    <source>
        <dbReference type="SAM" id="MobiDB-lite"/>
    </source>
</evidence>
<proteinExistence type="inferred from homology"/>
<dbReference type="InterPro" id="IPR011556">
    <property type="entry name" value="Glut_cys_lig_pln_type"/>
</dbReference>
<evidence type="ECO:0000256" key="8">
    <source>
        <dbReference type="ARBA" id="ARBA00022946"/>
    </source>
</evidence>
<feature type="disulfide bond" evidence="11">
    <location>
        <begin position="124"/>
        <end position="344"/>
    </location>
</feature>
<evidence type="ECO:0000256" key="10">
    <source>
        <dbReference type="PIRNR" id="PIRNR017901"/>
    </source>
</evidence>
<dbReference type="AlphaFoldDB" id="A0A0E3UN84"/>
<keyword evidence="7 10" id="KW-0067">ATP-binding</keyword>
<evidence type="ECO:0000256" key="1">
    <source>
        <dbReference type="ARBA" id="ARBA00005006"/>
    </source>
</evidence>
<keyword evidence="4 10" id="KW-0436">Ligase</keyword>
<comment type="catalytic activity">
    <reaction evidence="10">
        <text>L-cysteine + L-glutamate + ATP = gamma-L-glutamyl-L-cysteine + ADP + phosphate + H(+)</text>
        <dbReference type="Rhea" id="RHEA:13285"/>
        <dbReference type="ChEBI" id="CHEBI:15378"/>
        <dbReference type="ChEBI" id="CHEBI:29985"/>
        <dbReference type="ChEBI" id="CHEBI:30616"/>
        <dbReference type="ChEBI" id="CHEBI:35235"/>
        <dbReference type="ChEBI" id="CHEBI:43474"/>
        <dbReference type="ChEBI" id="CHEBI:58173"/>
        <dbReference type="ChEBI" id="CHEBI:456216"/>
        <dbReference type="EC" id="6.3.2.2"/>
    </reaction>
</comment>
<dbReference type="PIRSF" id="PIRSF017901">
    <property type="entry name" value="GCL"/>
    <property type="match status" value="1"/>
</dbReference>
<dbReference type="GO" id="GO:0004357">
    <property type="term" value="F:glutamate-cysteine ligase activity"/>
    <property type="evidence" value="ECO:0007669"/>
    <property type="project" value="UniProtKB-UniRule"/>
</dbReference>
<name>A0A0E3UN84_9GAMM</name>
<evidence type="ECO:0000256" key="5">
    <source>
        <dbReference type="ARBA" id="ARBA00022684"/>
    </source>
</evidence>
<gene>
    <name evidence="13" type="ORF">WQ53_09595</name>
</gene>
<dbReference type="SUPFAM" id="SSF55931">
    <property type="entry name" value="Glutamine synthetase/guanido kinase"/>
    <property type="match status" value="1"/>
</dbReference>
<comment type="similarity">
    <text evidence="10">Belongs to the glutamate--cysteine ligase type 2 family. EgtA subfamily.</text>
</comment>
<dbReference type="NCBIfam" id="TIGR01436">
    <property type="entry name" value="glu_cys_lig_pln"/>
    <property type="match status" value="1"/>
</dbReference>
<comment type="subunit">
    <text evidence="3">Homodimer or monomer when oxidized or reduced, respectively.</text>
</comment>
<reference evidence="13 14" key="1">
    <citation type="journal article" date="2015" name="Genome Announc.">
        <title>Complete Genome Sequence of Pseudoxanthomonas suwonensis Strain J1, a Cellulose-Degrading Bacterium Isolated from Leaf- and Wood-Enriched Soil.</title>
        <authorList>
            <person name="Hou L."/>
            <person name="Jiang J."/>
            <person name="Xu Z."/>
            <person name="Zhou Y."/>
            <person name="Leung F.C."/>
        </authorList>
    </citation>
    <scope>NUCLEOTIDE SEQUENCE [LARGE SCALE GENOMIC DNA]</scope>
    <source>
        <strain evidence="13 14">J1</strain>
    </source>
</reference>
<dbReference type="GO" id="GO:0006750">
    <property type="term" value="P:glutathione biosynthetic process"/>
    <property type="evidence" value="ECO:0007669"/>
    <property type="project" value="UniProtKB-UniRule"/>
</dbReference>
<evidence type="ECO:0000256" key="3">
    <source>
        <dbReference type="ARBA" id="ARBA00011153"/>
    </source>
</evidence>
<dbReference type="Proteomes" id="UP000033067">
    <property type="component" value="Chromosome"/>
</dbReference>
<evidence type="ECO:0000313" key="13">
    <source>
        <dbReference type="EMBL" id="AKC86966.1"/>
    </source>
</evidence>
<evidence type="ECO:0000256" key="11">
    <source>
        <dbReference type="PIRSR" id="PIRSR017901-50"/>
    </source>
</evidence>
<evidence type="ECO:0000256" key="7">
    <source>
        <dbReference type="ARBA" id="ARBA00022840"/>
    </source>
</evidence>
<keyword evidence="14" id="KW-1185">Reference proteome</keyword>
<dbReference type="KEGG" id="psuw:WQ53_09595"/>
<comment type="function">
    <text evidence="10">Catalyzes the synthesis of gamma-glutamylcysteine (gamma-GC).</text>
</comment>
<dbReference type="PANTHER" id="PTHR34378:SF1">
    <property type="entry name" value="GLUTAMATE--CYSTEINE LIGASE, CHLOROPLASTIC"/>
    <property type="match status" value="1"/>
</dbReference>
<dbReference type="OrthoDB" id="9780152at2"/>
<dbReference type="InterPro" id="IPR006336">
    <property type="entry name" value="GCS2"/>
</dbReference>
<keyword evidence="6 10" id="KW-0547">Nucleotide-binding</keyword>
<dbReference type="PANTHER" id="PTHR34378">
    <property type="entry name" value="GLUTAMATE--CYSTEINE LIGASE, CHLOROPLASTIC"/>
    <property type="match status" value="1"/>
</dbReference>
<dbReference type="RefSeq" id="WP_052631950.1">
    <property type="nucleotide sequence ID" value="NZ_CP011144.1"/>
</dbReference>
<keyword evidence="8" id="KW-0809">Transit peptide</keyword>
<comment type="pathway">
    <text evidence="1">Sulfur metabolism; glutathione biosynthesis; glutathione from L-cysteine and L-glutamate: step 1/2.</text>
</comment>
<accession>A0A0E3UN84</accession>
<evidence type="ECO:0000256" key="9">
    <source>
        <dbReference type="ARBA" id="ARBA00023157"/>
    </source>
</evidence>
<dbReference type="Gene3D" id="3.30.590.20">
    <property type="match status" value="1"/>
</dbReference>
<keyword evidence="9 11" id="KW-1015">Disulfide bond</keyword>
<protein>
    <recommendedName>
        <fullName evidence="10">Glutamate--cysteine ligase</fullName>
        <ecNumber evidence="10">6.3.2.2</ecNumber>
    </recommendedName>
</protein>
<dbReference type="InterPro" id="IPR014746">
    <property type="entry name" value="Gln_synth/guanido_kin_cat_dom"/>
</dbReference>
<dbReference type="PATRIC" id="fig|314722.6.peg.2059"/>
<dbReference type="EC" id="6.3.2.2" evidence="10"/>
<sequence>MSSPSHTADTPITQRDQLVEYIASGEKARGDWRIGTEHEKFGFLDDPGPGPGQAYRPPPFDGERGIEALLEGLVRFGWTPVQESVDGGPAKTIALLRDGASVTLEPAGQLELSGAPLETIHQTCVEVGSHLNEVRQVADELRLGFLGMGFQPKWRRQDMPWMPKGRYRIMRDYMPKVGSLGLDMMTRTCTVQVNLDYASEADMVKKFRVSLALQPVATALFADSPFTEGKPNGYLSYRSHIWTDTDPDRTGMLDFVFEDGFGYERYVDYLLDVPMYFSYRDGVYVDAAGKSFRDFLAGRLDVLPGQLPTLRDWSDHMTTAFPEVRLKKFLEMRGADGGPWNRLCALPAFWVGLLYDDAALDAAWDLVRDFSNAERHALRDGVPKHALKLPFRGASVRELAVEALKISVAGLRRRAALNADGIDESRFLEPLIEIAESGQTAAERKLELFHGEWNGDIDRVFREFAY</sequence>
<organism evidence="13 14">
    <name type="scientific">Pseudoxanthomonas suwonensis</name>
    <dbReference type="NCBI Taxonomy" id="314722"/>
    <lineage>
        <taxon>Bacteria</taxon>
        <taxon>Pseudomonadati</taxon>
        <taxon>Pseudomonadota</taxon>
        <taxon>Gammaproteobacteria</taxon>
        <taxon>Lysobacterales</taxon>
        <taxon>Lysobacteraceae</taxon>
        <taxon>Pseudoxanthomonas</taxon>
    </lineage>
</organism>
<evidence type="ECO:0000313" key="14">
    <source>
        <dbReference type="Proteomes" id="UP000033067"/>
    </source>
</evidence>
<dbReference type="EMBL" id="CP011144">
    <property type="protein sequence ID" value="AKC86966.1"/>
    <property type="molecule type" value="Genomic_DNA"/>
</dbReference>
<keyword evidence="5" id="KW-0317">Glutathione biosynthesis</keyword>
<evidence type="ECO:0000256" key="2">
    <source>
        <dbReference type="ARBA" id="ARBA00010253"/>
    </source>
</evidence>
<dbReference type="InterPro" id="IPR035434">
    <property type="entry name" value="GCL_bact_plant"/>
</dbReference>
<dbReference type="Pfam" id="PF04107">
    <property type="entry name" value="GCS2"/>
    <property type="match status" value="1"/>
</dbReference>
<comment type="similarity">
    <text evidence="2">Belongs to the carboxylate-amine ligase family. Glutamate--cysteine ligase type 2 subfamily.</text>
</comment>
<evidence type="ECO:0000256" key="4">
    <source>
        <dbReference type="ARBA" id="ARBA00022598"/>
    </source>
</evidence>